<keyword evidence="1" id="KW-0812">Transmembrane</keyword>
<feature type="non-terminal residue" evidence="3">
    <location>
        <position position="217"/>
    </location>
</feature>
<dbReference type="Gene3D" id="3.50.50.60">
    <property type="entry name" value="FAD/NAD(P)-binding domain"/>
    <property type="match status" value="1"/>
</dbReference>
<keyword evidence="2" id="KW-1185">Reference proteome</keyword>
<proteinExistence type="predicted"/>
<dbReference type="GeneID" id="101846292"/>
<name>A0ABM1VVD6_APLCA</name>
<feature type="transmembrane region" description="Helical" evidence="1">
    <location>
        <begin position="80"/>
        <end position="97"/>
    </location>
</feature>
<keyword evidence="1" id="KW-1133">Transmembrane helix</keyword>
<dbReference type="RefSeq" id="XP_035826378.1">
    <property type="nucleotide sequence ID" value="XM_035970485.1"/>
</dbReference>
<protein>
    <submittedName>
        <fullName evidence="3">Uncharacterized protein LOC101846292</fullName>
    </submittedName>
</protein>
<gene>
    <name evidence="3" type="primary">LOC101846292</name>
</gene>
<keyword evidence="1" id="KW-0472">Membrane</keyword>
<evidence type="ECO:0000313" key="3">
    <source>
        <dbReference type="RefSeq" id="XP_035826378.1"/>
    </source>
</evidence>
<evidence type="ECO:0000256" key="1">
    <source>
        <dbReference type="SAM" id="Phobius"/>
    </source>
</evidence>
<organism evidence="2 3">
    <name type="scientific">Aplysia californica</name>
    <name type="common">California sea hare</name>
    <dbReference type="NCBI Taxonomy" id="6500"/>
    <lineage>
        <taxon>Eukaryota</taxon>
        <taxon>Metazoa</taxon>
        <taxon>Spiralia</taxon>
        <taxon>Lophotrochozoa</taxon>
        <taxon>Mollusca</taxon>
        <taxon>Gastropoda</taxon>
        <taxon>Heterobranchia</taxon>
        <taxon>Euthyneura</taxon>
        <taxon>Tectipleura</taxon>
        <taxon>Aplysiida</taxon>
        <taxon>Aplysioidea</taxon>
        <taxon>Aplysiidae</taxon>
        <taxon>Aplysia</taxon>
    </lineage>
</organism>
<accession>A0ABM1VVD6</accession>
<dbReference type="Proteomes" id="UP000694888">
    <property type="component" value="Unplaced"/>
</dbReference>
<reference evidence="3" key="1">
    <citation type="submission" date="2025-08" db="UniProtKB">
        <authorList>
            <consortium name="RefSeq"/>
        </authorList>
    </citation>
    <scope>IDENTIFICATION</scope>
</reference>
<dbReference type="InterPro" id="IPR036188">
    <property type="entry name" value="FAD/NAD-bd_sf"/>
</dbReference>
<dbReference type="SUPFAM" id="SSF51905">
    <property type="entry name" value="FAD/NAD(P)-binding domain"/>
    <property type="match status" value="1"/>
</dbReference>
<sequence length="217" mass="24012">MNLCQSTALNHNFYSTWPLYPSRTQAPELVNLHTLQQHQHHSSSLPDSTSAPPTTASVAMVTCDVQAIRSAQSSVVTQNIVLTVLVLTLFVVSKSYFNRVRRRMARCTVFVIGAGPTGLTSALLACQSPHVSRVVVYEEMPRADLLQKGHQVEFNRKSRDFLSNLGVDFDGLEGCLVGDLFHTRVGVFLEHVLHLLTRGPVSVTLKLGVKFNKERVS</sequence>
<evidence type="ECO:0000313" key="2">
    <source>
        <dbReference type="Proteomes" id="UP000694888"/>
    </source>
</evidence>